<feature type="transmembrane region" description="Helical" evidence="2">
    <location>
        <begin position="88"/>
        <end position="111"/>
    </location>
</feature>
<evidence type="ECO:0000256" key="2">
    <source>
        <dbReference type="SAM" id="Phobius"/>
    </source>
</evidence>
<name>A0A4S8QGL0_9ACTN</name>
<dbReference type="Proteomes" id="UP000308760">
    <property type="component" value="Unassembled WGS sequence"/>
</dbReference>
<feature type="region of interest" description="Disordered" evidence="1">
    <location>
        <begin position="210"/>
        <end position="267"/>
    </location>
</feature>
<sequence>MPNQPAPQAYPAGNSPMPGGGGLPGGPNGASGPERPAVRPGSATFALFAVLAFAALNVWVVWTHVSLIRFASAEYGGSLIDTFTNYNFIWLWSGIPMFLAGVMVVFALSSAPGIATGKSGARVFTTVWSIIGALVALGSFALVMVNYMSLPPGIRSTATGYIAPIVTDLGLVVLAIVILVLMLGRGMKSWAPSQPATPIVMVLSSGQPVQPMTQQQAPGYGPPQQPPAGYGPPQQPNQPQVDMSRLPPPPPDRMHLAPPQQPPYPPQ</sequence>
<organism evidence="3 4">
    <name type="scientific">Glycomyces buryatensis</name>
    <dbReference type="NCBI Taxonomy" id="2570927"/>
    <lineage>
        <taxon>Bacteria</taxon>
        <taxon>Bacillati</taxon>
        <taxon>Actinomycetota</taxon>
        <taxon>Actinomycetes</taxon>
        <taxon>Glycomycetales</taxon>
        <taxon>Glycomycetaceae</taxon>
        <taxon>Glycomyces</taxon>
    </lineage>
</organism>
<reference evidence="4" key="1">
    <citation type="submission" date="2019-04" db="EMBL/GenBank/DDBJ databases">
        <title>Nocardioides xinjiangensis sp. nov.</title>
        <authorList>
            <person name="Liu S."/>
        </authorList>
    </citation>
    <scope>NUCLEOTIDE SEQUENCE [LARGE SCALE GENOMIC DNA]</scope>
    <source>
        <strain evidence="4">18</strain>
    </source>
</reference>
<keyword evidence="2" id="KW-0812">Transmembrane</keyword>
<keyword evidence="4" id="KW-1185">Reference proteome</keyword>
<accession>A0A4S8QGL0</accession>
<keyword evidence="2" id="KW-1133">Transmembrane helix</keyword>
<evidence type="ECO:0000256" key="1">
    <source>
        <dbReference type="SAM" id="MobiDB-lite"/>
    </source>
</evidence>
<reference evidence="3 4" key="2">
    <citation type="submission" date="2019-05" db="EMBL/GenBank/DDBJ databases">
        <title>Glycomyces buryatensis sp. nov.</title>
        <authorList>
            <person name="Nikitina E."/>
        </authorList>
    </citation>
    <scope>NUCLEOTIDE SEQUENCE [LARGE SCALE GENOMIC DNA]</scope>
    <source>
        <strain evidence="3 4">18</strain>
    </source>
</reference>
<dbReference type="RefSeq" id="WP_136532606.1">
    <property type="nucleotide sequence ID" value="NZ_STGY01000001.1"/>
</dbReference>
<protein>
    <submittedName>
        <fullName evidence="3">Uncharacterized protein</fullName>
    </submittedName>
</protein>
<feature type="compositionally biased region" description="Pro residues" evidence="1">
    <location>
        <begin position="220"/>
        <end position="236"/>
    </location>
</feature>
<feature type="transmembrane region" description="Helical" evidence="2">
    <location>
        <begin position="45"/>
        <end position="68"/>
    </location>
</feature>
<keyword evidence="2" id="KW-0472">Membrane</keyword>
<feature type="compositionally biased region" description="Gly residues" evidence="1">
    <location>
        <begin position="18"/>
        <end position="29"/>
    </location>
</feature>
<dbReference type="AlphaFoldDB" id="A0A4S8QGL0"/>
<evidence type="ECO:0000313" key="4">
    <source>
        <dbReference type="Proteomes" id="UP000308760"/>
    </source>
</evidence>
<comment type="caution">
    <text evidence="3">The sequence shown here is derived from an EMBL/GenBank/DDBJ whole genome shotgun (WGS) entry which is preliminary data.</text>
</comment>
<feature type="region of interest" description="Disordered" evidence="1">
    <location>
        <begin position="1"/>
        <end position="36"/>
    </location>
</feature>
<gene>
    <name evidence="3" type="ORF">FAB82_00700</name>
</gene>
<evidence type="ECO:0000313" key="3">
    <source>
        <dbReference type="EMBL" id="THV43608.1"/>
    </source>
</evidence>
<proteinExistence type="predicted"/>
<dbReference type="EMBL" id="STGY01000001">
    <property type="protein sequence ID" value="THV43608.1"/>
    <property type="molecule type" value="Genomic_DNA"/>
</dbReference>
<feature type="transmembrane region" description="Helical" evidence="2">
    <location>
        <begin position="123"/>
        <end position="149"/>
    </location>
</feature>
<feature type="transmembrane region" description="Helical" evidence="2">
    <location>
        <begin position="161"/>
        <end position="183"/>
    </location>
</feature>